<dbReference type="Proteomes" id="UP000187209">
    <property type="component" value="Unassembled WGS sequence"/>
</dbReference>
<dbReference type="InterPro" id="IPR019775">
    <property type="entry name" value="WD40_repeat_CS"/>
</dbReference>
<feature type="repeat" description="WD" evidence="3">
    <location>
        <begin position="1057"/>
        <end position="1098"/>
    </location>
</feature>
<feature type="repeat" description="WD" evidence="3">
    <location>
        <begin position="763"/>
        <end position="804"/>
    </location>
</feature>
<feature type="transmembrane region" description="Helical" evidence="4">
    <location>
        <begin position="1965"/>
        <end position="1990"/>
    </location>
</feature>
<proteinExistence type="predicted"/>
<feature type="repeat" description="WD" evidence="3">
    <location>
        <begin position="1015"/>
        <end position="1048"/>
    </location>
</feature>
<keyword evidence="1 3" id="KW-0853">WD repeat</keyword>
<dbReference type="PROSITE" id="PS50294">
    <property type="entry name" value="WD_REPEATS_REGION"/>
    <property type="match status" value="22"/>
</dbReference>
<evidence type="ECO:0000313" key="5">
    <source>
        <dbReference type="EMBL" id="OMJ93875.1"/>
    </source>
</evidence>
<feature type="repeat" description="WD" evidence="3">
    <location>
        <begin position="428"/>
        <end position="461"/>
    </location>
</feature>
<organism evidence="5 6">
    <name type="scientific">Stentor coeruleus</name>
    <dbReference type="NCBI Taxonomy" id="5963"/>
    <lineage>
        <taxon>Eukaryota</taxon>
        <taxon>Sar</taxon>
        <taxon>Alveolata</taxon>
        <taxon>Ciliophora</taxon>
        <taxon>Postciliodesmatophora</taxon>
        <taxon>Heterotrichea</taxon>
        <taxon>Heterotrichida</taxon>
        <taxon>Stentoridae</taxon>
        <taxon>Stentor</taxon>
    </lineage>
</organism>
<feature type="repeat" description="WD" evidence="3">
    <location>
        <begin position="95"/>
        <end position="136"/>
    </location>
</feature>
<comment type="caution">
    <text evidence="5">The sequence shown here is derived from an EMBL/GenBank/DDBJ whole genome shotgun (WGS) entry which is preliminary data.</text>
</comment>
<reference evidence="5 6" key="1">
    <citation type="submission" date="2016-11" db="EMBL/GenBank/DDBJ databases">
        <title>The macronuclear genome of Stentor coeruleus: a giant cell with tiny introns.</title>
        <authorList>
            <person name="Slabodnick M."/>
            <person name="Ruby J.G."/>
            <person name="Reiff S.B."/>
            <person name="Swart E.C."/>
            <person name="Gosai S."/>
            <person name="Prabakaran S."/>
            <person name="Witkowska E."/>
            <person name="Larue G.E."/>
            <person name="Fisher S."/>
            <person name="Freeman R.M."/>
            <person name="Gunawardena J."/>
            <person name="Chu W."/>
            <person name="Stover N.A."/>
            <person name="Gregory B.D."/>
            <person name="Nowacki M."/>
            <person name="Derisi J."/>
            <person name="Roy S.W."/>
            <person name="Marshall W.F."/>
            <person name="Sood P."/>
        </authorList>
    </citation>
    <scope>NUCLEOTIDE SEQUENCE [LARGE SCALE GENOMIC DNA]</scope>
    <source>
        <strain evidence="5">WM001</strain>
    </source>
</reference>
<dbReference type="InterPro" id="IPR015943">
    <property type="entry name" value="WD40/YVTN_repeat-like_dom_sf"/>
</dbReference>
<feature type="repeat" description="WD" evidence="3">
    <location>
        <begin position="470"/>
        <end position="504"/>
    </location>
</feature>
<dbReference type="SUPFAM" id="SSF50978">
    <property type="entry name" value="WD40 repeat-like"/>
    <property type="match status" value="6"/>
</dbReference>
<dbReference type="PRINTS" id="PR00320">
    <property type="entry name" value="GPROTEINBRPT"/>
</dbReference>
<feature type="repeat" description="WD" evidence="3">
    <location>
        <begin position="1097"/>
        <end position="1136"/>
    </location>
</feature>
<feature type="repeat" description="WD" evidence="3">
    <location>
        <begin position="1343"/>
        <end position="1384"/>
    </location>
</feature>
<keyword evidence="4" id="KW-1133">Transmembrane helix</keyword>
<feature type="repeat" description="WD" evidence="3">
    <location>
        <begin position="973"/>
        <end position="1014"/>
    </location>
</feature>
<dbReference type="CDD" id="cd00200">
    <property type="entry name" value="WD40"/>
    <property type="match status" value="4"/>
</dbReference>
<protein>
    <submittedName>
        <fullName evidence="5">Uncharacterized protein</fullName>
    </submittedName>
</protein>
<dbReference type="PANTHER" id="PTHR22847">
    <property type="entry name" value="WD40 REPEAT PROTEIN"/>
    <property type="match status" value="1"/>
</dbReference>
<dbReference type="InterPro" id="IPR001680">
    <property type="entry name" value="WD40_rpt"/>
</dbReference>
<feature type="repeat" description="WD" evidence="3">
    <location>
        <begin position="53"/>
        <end position="86"/>
    </location>
</feature>
<dbReference type="PROSITE" id="PS00678">
    <property type="entry name" value="WD_REPEATS_1"/>
    <property type="match status" value="18"/>
</dbReference>
<evidence type="ECO:0000256" key="2">
    <source>
        <dbReference type="ARBA" id="ARBA00022737"/>
    </source>
</evidence>
<feature type="repeat" description="WD" evidence="3">
    <location>
        <begin position="1137"/>
        <end position="1177"/>
    </location>
</feature>
<dbReference type="InterPro" id="IPR020472">
    <property type="entry name" value="WD40_PAC1"/>
</dbReference>
<keyword evidence="2" id="KW-0677">Repeat</keyword>
<feature type="repeat" description="WD" evidence="3">
    <location>
        <begin position="343"/>
        <end position="384"/>
    </location>
</feature>
<feature type="repeat" description="WD" evidence="3">
    <location>
        <begin position="638"/>
        <end position="678"/>
    </location>
</feature>
<sequence>MGFRTVRPASFTSTYKEPLLGTKSDLILPIPYTESLSPEDILEIEMKNIVGDLYGHQGSVEAVELTYDNKYIISGSSDRSILIWSVLFKRPIGMLLGHSDEVICLALTSDYSKILSGSLDKTAKLWNFETRMEISTFFGHSEQINSVLFVESKELVLTGSKDKSIKIWRYSGFIVATLVGHLKPVNCCAAIGNYIISCSDDKTLKLWDIENMSFGRNITTGFDKIVSCAASSDGRRFAFAETHNRIQVWDTITMQPIFDLNDRKLIVCIKFTGDSKSLISCSDDYYIYIWNLDLRVRDFAIRFFPKKPTAFSVNYNGTLIITGLGDKSIKIWSSDERRDEYTLHGHNDEIRQIACSNTGKLLVSGGLDEKVVLWDLENKKEDFTYKSSEDEKSYANVIGKYDGNIISGHSDGFIKFWDVVNCEMIGSVKGHMKSVYSIAINEEMYIAASGSEDKRIIIWNLISKEKDFVLSTLTHRAFGMVFVKNGEKLVSGGDDNCIRIWNLKLKTEEFIISGKVGCVLCLSLIYDGEFLVSGSKDGLVRIWNLETRGKKFTFAGHAGEVFKVVFLPNSEYLASASADCTVKIWNLTTYKEAFTLNGHKNAVRSLALVHGEKYLISSSDDCTIIIWNIDKREIDSILSGHIQPIKDLCYISDHLLISCSEDKTIRQWDIQTKKQVSLLCFKLGKILSIALAKNQKFIVCGTNLSSIFILNSQKKNVECDLLGHKKPVYCVDISSNCRKIASGSEDTTIKIWNYGQFKEDFTLEGHSGTVRSVNFTEDNRFLISGSNDRTIKIWNLDLKRIEYTFTSHSSSVTCVKLNANQNLIFSASEDKNVKVLNVFDKKLEYTTPTAISDIYSLALSADEKLLAYAVYQEIYVFNTESKKVEYRLQGHARNYIYGVLFTPGSRKIISCSADTSIKIWNLQAKCNKKTILWEDDTTLSMEITKDKKKLLCGLATGEIKIWNVDTKTLYYSSFDHISDVLSVTISDNDIYGASGSKDQSIKLWNIPQRKFLFTFKSHTDSVLALKFIKNNTKLVSASSDKTIKVFNLWTLTEEITLHGHLGSVNSLCRYKNDQMIITGSNDKTIVFWDFKKKAFDLTGHTDGVLYLTCENEKLYSSSSDKTIIIWDIIKKSALAVLSGHSHSVTSLIIFGENKLISSSYDKTVRIWDLVEMKDVHTFISHNDAALCLVRINKENVASCSLDKTIRVLNISQQCESTIFKGCSNNIKNILLTDKYLFTATEGSFINCYNIDGSMEEATLFGHSGKVRCLAYLEGAAMLISGSEDSTIKLWSLMAKRVIATLKEHTNWVRCIEVSSDQKYLISGSGDNTIKIWNLNRKSVESTLRGHKRDVNSVKLSSNNQYIISSSLDFTIKIWNFNQKTEISTISAHSNWVVCILFIQNERWIASGSADQSIKLWDFEQRREICTLIGHTSEVSRLIESFDQRYLISGSKDMTIKLWSIKERKLEFTLHGHTGMIYGLQLNKTGKQLYSCSIDQVVQVWELSGTEIKEEQTHPICNYKYKIKCSSTSFGDITENIIIKNPNDIEMACQENHMLTSEWSPSSSFDSYCHVASVFYNVIDSIKEDSFSYMVPSANSVLISKFKFTLAHIFAFTGKSDLLRAFSIVREFITSDVFGRSPIYYAAKKKHQKCVDAIVEYFIKLFDDPTSAVLHTSLFSIQNDFAILLRNSPLRLGELLKLSLISSTPYFASVTFKLPYIKFNTYFTPHVVDFQKEISSIEMIPIYYKYSLFELPYGPGSEKCIELLESVLYCKDTTIFKSTLIQEFINYQWSSITFWIVLYSIMYFLNLVLLLCLFQFKSNTYIFVFFAAINAMLLLWECAQLMTSGLSYFYDIWNYIDICRLTFTCLCVLTIDTDYNYLEEIAIFLNFIRGLTAFRMFDGTRYYIKLIFRSLNDVKYFLLMFTYSNLMFGALYSVKEKDRLTFTSLWLDIYSLNFGLYDLDQNGSSIGIGIFMMATIINVIVMLNLLISILGDSHDQFQIERTIVDYQEKAEMCLELQSLFFWSRSKSKTGYLHIMKQVGQDKNDVTWEGRMIFLERQIERFNENMVVLQRKLYGDISEKITSSKLGMEKVIVPEMKNNILKSDERIESKIEEVQRCLEEKIKEANDVSTDLIDYKLKEVQEINALLIESKLEDVHESIHEFDRKISQVENNLNNRLSNIESGIAQLVAKLNR</sequence>
<dbReference type="Gene3D" id="2.130.10.10">
    <property type="entry name" value="YVTN repeat-like/Quinoprotein amine dehydrogenase"/>
    <property type="match status" value="9"/>
</dbReference>
<dbReference type="PANTHER" id="PTHR22847:SF637">
    <property type="entry name" value="WD REPEAT DOMAIN 5B"/>
    <property type="match status" value="1"/>
</dbReference>
<feature type="repeat" description="WD" evidence="3">
    <location>
        <begin position="805"/>
        <end position="846"/>
    </location>
</feature>
<feature type="repeat" description="WD" evidence="3">
    <location>
        <begin position="1469"/>
        <end position="1510"/>
    </location>
</feature>
<feature type="repeat" description="WD" evidence="3">
    <location>
        <begin position="1427"/>
        <end position="1468"/>
    </location>
</feature>
<evidence type="ECO:0000256" key="3">
    <source>
        <dbReference type="PROSITE-ProRule" id="PRU00221"/>
    </source>
</evidence>
<feature type="transmembrane region" description="Helical" evidence="4">
    <location>
        <begin position="1880"/>
        <end position="1903"/>
    </location>
</feature>
<dbReference type="PROSITE" id="PS50082">
    <property type="entry name" value="WD_REPEATS_2"/>
    <property type="match status" value="26"/>
</dbReference>
<accession>A0A1R2CXZ5</accession>
<feature type="repeat" description="WD" evidence="3">
    <location>
        <begin position="137"/>
        <end position="168"/>
    </location>
</feature>
<keyword evidence="6" id="KW-1185">Reference proteome</keyword>
<feature type="repeat" description="WD" evidence="3">
    <location>
        <begin position="1259"/>
        <end position="1300"/>
    </location>
</feature>
<feature type="repeat" description="WD" evidence="3">
    <location>
        <begin position="1301"/>
        <end position="1342"/>
    </location>
</feature>
<dbReference type="Pfam" id="PF00400">
    <property type="entry name" value="WD40"/>
    <property type="match status" value="28"/>
</dbReference>
<name>A0A1R2CXZ5_9CILI</name>
<gene>
    <name evidence="5" type="ORF">SteCoe_3067</name>
</gene>
<feature type="repeat" description="WD" evidence="3">
    <location>
        <begin position="896"/>
        <end position="930"/>
    </location>
</feature>
<feature type="transmembrane region" description="Helical" evidence="4">
    <location>
        <begin position="1791"/>
        <end position="1813"/>
    </location>
</feature>
<feature type="repeat" description="WD" evidence="3">
    <location>
        <begin position="1385"/>
        <end position="1426"/>
    </location>
</feature>
<keyword evidence="4" id="KW-0472">Membrane</keyword>
<feature type="repeat" description="WD" evidence="3">
    <location>
        <begin position="596"/>
        <end position="637"/>
    </location>
</feature>
<feature type="repeat" description="WD" evidence="3">
    <location>
        <begin position="512"/>
        <end position="553"/>
    </location>
</feature>
<evidence type="ECO:0000313" key="6">
    <source>
        <dbReference type="Proteomes" id="UP000187209"/>
    </source>
</evidence>
<dbReference type="GO" id="GO:1990234">
    <property type="term" value="C:transferase complex"/>
    <property type="evidence" value="ECO:0007669"/>
    <property type="project" value="UniProtKB-ARBA"/>
</dbReference>
<dbReference type="EMBL" id="MPUH01000035">
    <property type="protein sequence ID" value="OMJ93875.1"/>
    <property type="molecule type" value="Genomic_DNA"/>
</dbReference>
<keyword evidence="4" id="KW-0812">Transmembrane</keyword>
<dbReference type="InterPro" id="IPR036322">
    <property type="entry name" value="WD40_repeat_dom_sf"/>
</dbReference>
<feature type="repeat" description="WD" evidence="3">
    <location>
        <begin position="178"/>
        <end position="217"/>
    </location>
</feature>
<feature type="repeat" description="WD" evidence="3">
    <location>
        <begin position="554"/>
        <end position="595"/>
    </location>
</feature>
<feature type="repeat" description="WD" evidence="3">
    <location>
        <begin position="721"/>
        <end position="753"/>
    </location>
</feature>
<evidence type="ECO:0000256" key="1">
    <source>
        <dbReference type="ARBA" id="ARBA00022574"/>
    </source>
</evidence>
<feature type="transmembrane region" description="Helical" evidence="4">
    <location>
        <begin position="1820"/>
        <end position="1841"/>
    </location>
</feature>
<dbReference type="SMART" id="SM00320">
    <property type="entry name" value="WD40"/>
    <property type="match status" value="33"/>
</dbReference>
<feature type="transmembrane region" description="Helical" evidence="4">
    <location>
        <begin position="1915"/>
        <end position="1933"/>
    </location>
</feature>
<evidence type="ECO:0000256" key="4">
    <source>
        <dbReference type="SAM" id="Phobius"/>
    </source>
</evidence>